<feature type="region of interest" description="Disordered" evidence="1">
    <location>
        <begin position="80"/>
        <end position="102"/>
    </location>
</feature>
<gene>
    <name evidence="2" type="ORF">TSAR_001392</name>
</gene>
<comment type="caution">
    <text evidence="2">The sequence shown here is derived from an EMBL/GenBank/DDBJ whole genome shotgun (WGS) entry which is preliminary data.</text>
</comment>
<evidence type="ECO:0000313" key="2">
    <source>
        <dbReference type="EMBL" id="OXU20364.1"/>
    </source>
</evidence>
<proteinExistence type="predicted"/>
<keyword evidence="3" id="KW-1185">Reference proteome</keyword>
<feature type="compositionally biased region" description="Basic and acidic residues" evidence="1">
    <location>
        <begin position="89"/>
        <end position="102"/>
    </location>
</feature>
<reference evidence="2 3" key="1">
    <citation type="journal article" date="2017" name="Curr. Biol.">
        <title>The Evolution of Venom by Co-option of Single-Copy Genes.</title>
        <authorList>
            <person name="Martinson E.O."/>
            <person name="Mrinalini"/>
            <person name="Kelkar Y.D."/>
            <person name="Chang C.H."/>
            <person name="Werren J.H."/>
        </authorList>
    </citation>
    <scope>NUCLEOTIDE SEQUENCE [LARGE SCALE GENOMIC DNA]</scope>
    <source>
        <strain evidence="2 3">Alberta</strain>
        <tissue evidence="2">Whole body</tissue>
    </source>
</reference>
<dbReference type="EMBL" id="NNAY01002897">
    <property type="protein sequence ID" value="OXU20364.1"/>
    <property type="molecule type" value="Genomic_DNA"/>
</dbReference>
<sequence length="216" mass="24756">MLLTPVTPVRDTWKQVILRSTMIDLTHAHWFPLVLQGNIYSLTIFRSPKGSNKVLMAYLNKKKNTMEILDDLDKLMNNNNKEEEADNETADKKRSKEKLTTDREEIKQLNKKCCLHINMKFSPLTSLPVGNFSEETENEYTSFTTDAINVIYLIKNPTSRAGAGSGSKFLIGHIWIRKMVYLDQSIFKKLKHRNTVRKLKSEIRHACVICAIGASP</sequence>
<dbReference type="Proteomes" id="UP000215335">
    <property type="component" value="Unassembled WGS sequence"/>
</dbReference>
<name>A0A232EPT0_9HYME</name>
<dbReference type="AlphaFoldDB" id="A0A232EPT0"/>
<organism evidence="2 3">
    <name type="scientific">Trichomalopsis sarcophagae</name>
    <dbReference type="NCBI Taxonomy" id="543379"/>
    <lineage>
        <taxon>Eukaryota</taxon>
        <taxon>Metazoa</taxon>
        <taxon>Ecdysozoa</taxon>
        <taxon>Arthropoda</taxon>
        <taxon>Hexapoda</taxon>
        <taxon>Insecta</taxon>
        <taxon>Pterygota</taxon>
        <taxon>Neoptera</taxon>
        <taxon>Endopterygota</taxon>
        <taxon>Hymenoptera</taxon>
        <taxon>Apocrita</taxon>
        <taxon>Proctotrupomorpha</taxon>
        <taxon>Chalcidoidea</taxon>
        <taxon>Pteromalidae</taxon>
        <taxon>Pteromalinae</taxon>
        <taxon>Trichomalopsis</taxon>
    </lineage>
</organism>
<accession>A0A232EPT0</accession>
<protein>
    <submittedName>
        <fullName evidence="2">Uncharacterized protein</fullName>
    </submittedName>
</protein>
<evidence type="ECO:0000256" key="1">
    <source>
        <dbReference type="SAM" id="MobiDB-lite"/>
    </source>
</evidence>
<evidence type="ECO:0000313" key="3">
    <source>
        <dbReference type="Proteomes" id="UP000215335"/>
    </source>
</evidence>